<dbReference type="InterPro" id="IPR001368">
    <property type="entry name" value="TNFR/NGFR_Cys_rich_reg"/>
</dbReference>
<accession>A0AAD9QL29</accession>
<feature type="region of interest" description="Disordered" evidence="2">
    <location>
        <begin position="193"/>
        <end position="227"/>
    </location>
</feature>
<feature type="compositionally biased region" description="Polar residues" evidence="2">
    <location>
        <begin position="215"/>
        <end position="224"/>
    </location>
</feature>
<evidence type="ECO:0000256" key="4">
    <source>
        <dbReference type="SAM" id="SignalP"/>
    </source>
</evidence>
<keyword evidence="1" id="KW-1015">Disulfide bond</keyword>
<name>A0AAD9QL29_ACRCE</name>
<feature type="chain" id="PRO_5041916389" description="TNFR-Cys domain-containing protein" evidence="4">
    <location>
        <begin position="28"/>
        <end position="396"/>
    </location>
</feature>
<dbReference type="AlphaFoldDB" id="A0AAD9QL29"/>
<organism evidence="6 7">
    <name type="scientific">Acropora cervicornis</name>
    <name type="common">Staghorn coral</name>
    <dbReference type="NCBI Taxonomy" id="6130"/>
    <lineage>
        <taxon>Eukaryota</taxon>
        <taxon>Metazoa</taxon>
        <taxon>Cnidaria</taxon>
        <taxon>Anthozoa</taxon>
        <taxon>Hexacorallia</taxon>
        <taxon>Scleractinia</taxon>
        <taxon>Astrocoeniina</taxon>
        <taxon>Acroporidae</taxon>
        <taxon>Acropora</taxon>
    </lineage>
</organism>
<keyword evidence="7" id="KW-1185">Reference proteome</keyword>
<evidence type="ECO:0000313" key="6">
    <source>
        <dbReference type="EMBL" id="KAK2563217.1"/>
    </source>
</evidence>
<dbReference type="GO" id="GO:0005035">
    <property type="term" value="F:death receptor activity"/>
    <property type="evidence" value="ECO:0007669"/>
    <property type="project" value="TreeGrafter"/>
</dbReference>
<dbReference type="Gene3D" id="1.10.533.10">
    <property type="entry name" value="Death Domain, Fas"/>
    <property type="match status" value="1"/>
</dbReference>
<keyword evidence="4" id="KW-0732">Signal</keyword>
<dbReference type="Proteomes" id="UP001249851">
    <property type="component" value="Unassembled WGS sequence"/>
</dbReference>
<feature type="domain" description="TNFR-Cys" evidence="5">
    <location>
        <begin position="76"/>
        <end position="117"/>
    </location>
</feature>
<comment type="caution">
    <text evidence="1">Lacks conserved residue(s) required for the propagation of feature annotation.</text>
</comment>
<feature type="disulfide bond" evidence="1">
    <location>
        <begin position="77"/>
        <end position="92"/>
    </location>
</feature>
<evidence type="ECO:0000256" key="3">
    <source>
        <dbReference type="SAM" id="Phobius"/>
    </source>
</evidence>
<reference evidence="6" key="2">
    <citation type="journal article" date="2023" name="Science">
        <title>Genomic signatures of disease resistance in endangered staghorn corals.</title>
        <authorList>
            <person name="Vollmer S.V."/>
            <person name="Selwyn J.D."/>
            <person name="Despard B.A."/>
            <person name="Roesel C.L."/>
        </authorList>
    </citation>
    <scope>NUCLEOTIDE SEQUENCE</scope>
    <source>
        <strain evidence="6">K2</strain>
    </source>
</reference>
<keyword evidence="3" id="KW-0472">Membrane</keyword>
<dbReference type="PANTHER" id="PTHR46605">
    <property type="entry name" value="TUMOR NECROSIS FACTOR RECEPTOR"/>
    <property type="match status" value="1"/>
</dbReference>
<dbReference type="PROSITE" id="PS50050">
    <property type="entry name" value="TNFR_NGFR_2"/>
    <property type="match status" value="1"/>
</dbReference>
<gene>
    <name evidence="6" type="ORF">P5673_013569</name>
</gene>
<keyword evidence="3" id="KW-0812">Transmembrane</keyword>
<dbReference type="GO" id="GO:0015026">
    <property type="term" value="F:coreceptor activity"/>
    <property type="evidence" value="ECO:0007669"/>
    <property type="project" value="TreeGrafter"/>
</dbReference>
<feature type="transmembrane region" description="Helical" evidence="3">
    <location>
        <begin position="236"/>
        <end position="257"/>
    </location>
</feature>
<dbReference type="GO" id="GO:0009986">
    <property type="term" value="C:cell surface"/>
    <property type="evidence" value="ECO:0007669"/>
    <property type="project" value="TreeGrafter"/>
</dbReference>
<keyword evidence="3" id="KW-1133">Transmembrane helix</keyword>
<sequence length="396" mass="44743">MLKDFARLRSVFQVIVGLALLWCKVNAQNACNQDQITWKSKVKYRCLECRECPEEFRPSVHCGSTVKYGTPVHCVQCDLGRTYWDSNGTSQCHKCKDCLTEGKAVKKNCTLVANTECDNRCINGYYLEPIVSTCLRCAECCGDEYDEKATDCASGENKCKIRFTSKPCKKKESGTEATNGKKAPSTVLLHDGTTSQTTTEKVKETTTTVRPTTQGDVVTPSSGDTMEHKEKDNKNLLYIVYSLIAALIAALILLAVLKVFVEIRRRRESIDRVPDIEESTQSQATETNSGFLTLEQLEQRHLEQFDTMCLRLDNRRRSFRWDYVSLAAKYQRISLDERDSLHGERQRKGGSPSKELMSYIKAKYPNHSVVELTKNLKGIGRDDIAEMLEPLVKNTA</sequence>
<evidence type="ECO:0000256" key="2">
    <source>
        <dbReference type="SAM" id="MobiDB-lite"/>
    </source>
</evidence>
<feature type="signal peptide" evidence="4">
    <location>
        <begin position="1"/>
        <end position="27"/>
    </location>
</feature>
<evidence type="ECO:0000259" key="5">
    <source>
        <dbReference type="PROSITE" id="PS50050"/>
    </source>
</evidence>
<dbReference type="EMBL" id="JARQWQ010000026">
    <property type="protein sequence ID" value="KAK2563217.1"/>
    <property type="molecule type" value="Genomic_DNA"/>
</dbReference>
<dbReference type="Gene3D" id="2.10.50.10">
    <property type="entry name" value="Tumor Necrosis Factor Receptor, subunit A, domain 2"/>
    <property type="match status" value="1"/>
</dbReference>
<dbReference type="PROSITE" id="PS00652">
    <property type="entry name" value="TNFR_NGFR_1"/>
    <property type="match status" value="1"/>
</dbReference>
<proteinExistence type="predicted"/>
<dbReference type="SUPFAM" id="SSF47986">
    <property type="entry name" value="DEATH domain"/>
    <property type="match status" value="1"/>
</dbReference>
<feature type="compositionally biased region" description="Low complexity" evidence="2">
    <location>
        <begin position="193"/>
        <end position="214"/>
    </location>
</feature>
<dbReference type="InterPro" id="IPR052302">
    <property type="entry name" value="Neurotrophin_rcpt-DD"/>
</dbReference>
<dbReference type="GO" id="GO:0005886">
    <property type="term" value="C:plasma membrane"/>
    <property type="evidence" value="ECO:0007669"/>
    <property type="project" value="TreeGrafter"/>
</dbReference>
<dbReference type="GO" id="GO:0048406">
    <property type="term" value="F:nerve growth factor binding"/>
    <property type="evidence" value="ECO:0007669"/>
    <property type="project" value="TreeGrafter"/>
</dbReference>
<dbReference type="SMART" id="SM00208">
    <property type="entry name" value="TNFR"/>
    <property type="match status" value="1"/>
</dbReference>
<evidence type="ECO:0000313" key="7">
    <source>
        <dbReference type="Proteomes" id="UP001249851"/>
    </source>
</evidence>
<dbReference type="GO" id="GO:0007266">
    <property type="term" value="P:Rho protein signal transduction"/>
    <property type="evidence" value="ECO:0007669"/>
    <property type="project" value="TreeGrafter"/>
</dbReference>
<dbReference type="InterPro" id="IPR011029">
    <property type="entry name" value="DEATH-like_dom_sf"/>
</dbReference>
<reference evidence="6" key="1">
    <citation type="journal article" date="2023" name="G3 (Bethesda)">
        <title>Whole genome assembly and annotation of the endangered Caribbean coral Acropora cervicornis.</title>
        <authorList>
            <person name="Selwyn J.D."/>
            <person name="Vollmer S.V."/>
        </authorList>
    </citation>
    <scope>NUCLEOTIDE SEQUENCE</scope>
    <source>
        <strain evidence="6">K2</strain>
    </source>
</reference>
<comment type="caution">
    <text evidence="6">The sequence shown here is derived from an EMBL/GenBank/DDBJ whole genome shotgun (WGS) entry which is preliminary data.</text>
</comment>
<dbReference type="CDD" id="cd00185">
    <property type="entry name" value="TNFRSF"/>
    <property type="match status" value="1"/>
</dbReference>
<evidence type="ECO:0000256" key="1">
    <source>
        <dbReference type="PROSITE-ProRule" id="PRU00206"/>
    </source>
</evidence>
<dbReference type="PANTHER" id="PTHR46605:SF2">
    <property type="entry name" value="TNFR-CYS DOMAIN-CONTAINING PROTEIN"/>
    <property type="match status" value="1"/>
</dbReference>
<feature type="repeat" description="TNFR-Cys" evidence="1">
    <location>
        <begin position="76"/>
        <end position="117"/>
    </location>
</feature>
<protein>
    <recommendedName>
        <fullName evidence="5">TNFR-Cys domain-containing protein</fullName>
    </recommendedName>
</protein>